<dbReference type="EMBL" id="JACZZA010000002">
    <property type="protein sequence ID" value="MBE1159945.1"/>
    <property type="molecule type" value="Genomic_DNA"/>
</dbReference>
<name>A0ABR9G7C9_9GAMM</name>
<evidence type="ECO:0000313" key="3">
    <source>
        <dbReference type="Proteomes" id="UP000651010"/>
    </source>
</evidence>
<dbReference type="RefSeq" id="WP_192554793.1">
    <property type="nucleotide sequence ID" value="NZ_JACZZA010000002.1"/>
</dbReference>
<feature type="chain" id="PRO_5047327818" evidence="1">
    <location>
        <begin position="22"/>
        <end position="144"/>
    </location>
</feature>
<accession>A0ABR9G7C9</accession>
<keyword evidence="3" id="KW-1185">Reference proteome</keyword>
<gene>
    <name evidence="2" type="ORF">IGX34_06070</name>
</gene>
<sequence length="144" mass="15528">MKASTLALIALLLAVPGLSMAADKIVHFPYQDAIDAATKAGKLDGTVKFYFAGNTPNGQVTVLDEMTINRKTNAFGKQDRTTCDWVLQSVLIALQDSAKKAGANAVVDIVSDYDNEYRDAQNYECHVGFLMSGVVLKGKLAKVQ</sequence>
<keyword evidence="1" id="KW-0732">Signal</keyword>
<evidence type="ECO:0000256" key="1">
    <source>
        <dbReference type="SAM" id="SignalP"/>
    </source>
</evidence>
<proteinExistence type="predicted"/>
<feature type="signal peptide" evidence="1">
    <location>
        <begin position="1"/>
        <end position="21"/>
    </location>
</feature>
<organism evidence="2 3">
    <name type="scientific">Dyella acidiphila</name>
    <dbReference type="NCBI Taxonomy" id="2775866"/>
    <lineage>
        <taxon>Bacteria</taxon>
        <taxon>Pseudomonadati</taxon>
        <taxon>Pseudomonadota</taxon>
        <taxon>Gammaproteobacteria</taxon>
        <taxon>Lysobacterales</taxon>
        <taxon>Rhodanobacteraceae</taxon>
        <taxon>Dyella</taxon>
    </lineage>
</organism>
<evidence type="ECO:0000313" key="2">
    <source>
        <dbReference type="EMBL" id="MBE1159945.1"/>
    </source>
</evidence>
<protein>
    <submittedName>
        <fullName evidence="2">Excinuclease</fullName>
    </submittedName>
</protein>
<reference evidence="2 3" key="1">
    <citation type="submission" date="2020-09" db="EMBL/GenBank/DDBJ databases">
        <title>Dyella sp. 7MK23 isolated from forest soil.</title>
        <authorList>
            <person name="Fu J."/>
        </authorList>
    </citation>
    <scope>NUCLEOTIDE SEQUENCE [LARGE SCALE GENOMIC DNA]</scope>
    <source>
        <strain evidence="2 3">7MK23</strain>
    </source>
</reference>
<comment type="caution">
    <text evidence="2">The sequence shown here is derived from an EMBL/GenBank/DDBJ whole genome shotgun (WGS) entry which is preliminary data.</text>
</comment>
<dbReference type="Proteomes" id="UP000651010">
    <property type="component" value="Unassembled WGS sequence"/>
</dbReference>